<feature type="transmembrane region" description="Helical" evidence="5">
    <location>
        <begin position="46"/>
        <end position="65"/>
    </location>
</feature>
<reference evidence="6" key="1">
    <citation type="journal article" date="2023" name="Science">
        <title>Genome structures resolve the early diversification of teleost fishes.</title>
        <authorList>
            <person name="Parey E."/>
            <person name="Louis A."/>
            <person name="Montfort J."/>
            <person name="Bouchez O."/>
            <person name="Roques C."/>
            <person name="Iampietro C."/>
            <person name="Lluch J."/>
            <person name="Castinel A."/>
            <person name="Donnadieu C."/>
            <person name="Desvignes T."/>
            <person name="Floi Bucao C."/>
            <person name="Jouanno E."/>
            <person name="Wen M."/>
            <person name="Mejri S."/>
            <person name="Dirks R."/>
            <person name="Jansen H."/>
            <person name="Henkel C."/>
            <person name="Chen W.J."/>
            <person name="Zahm M."/>
            <person name="Cabau C."/>
            <person name="Klopp C."/>
            <person name="Thompson A.W."/>
            <person name="Robinson-Rechavi M."/>
            <person name="Braasch I."/>
            <person name="Lecointre G."/>
            <person name="Bobe J."/>
            <person name="Postlethwait J.H."/>
            <person name="Berthelot C."/>
            <person name="Roest Crollius H."/>
            <person name="Guiguen Y."/>
        </authorList>
    </citation>
    <scope>NUCLEOTIDE SEQUENCE</scope>
    <source>
        <strain evidence="6">WJC10195</strain>
    </source>
</reference>
<dbReference type="OrthoDB" id="270009at2759"/>
<dbReference type="Proteomes" id="UP001152622">
    <property type="component" value="Chromosome 12"/>
</dbReference>
<comment type="caution">
    <text evidence="6">The sequence shown here is derived from an EMBL/GenBank/DDBJ whole genome shotgun (WGS) entry which is preliminary data.</text>
</comment>
<dbReference type="GO" id="GO:0033617">
    <property type="term" value="P:mitochondrial respiratory chain complex IV assembly"/>
    <property type="evidence" value="ECO:0007669"/>
    <property type="project" value="TreeGrafter"/>
</dbReference>
<feature type="transmembrane region" description="Helical" evidence="5">
    <location>
        <begin position="20"/>
        <end position="40"/>
    </location>
</feature>
<evidence type="ECO:0000256" key="2">
    <source>
        <dbReference type="ARBA" id="ARBA00010996"/>
    </source>
</evidence>
<keyword evidence="3" id="KW-0479">Metal-binding</keyword>
<evidence type="ECO:0000256" key="3">
    <source>
        <dbReference type="PIRSR" id="PIRSR603782-1"/>
    </source>
</evidence>
<dbReference type="PANTHER" id="PTHR12151">
    <property type="entry name" value="ELECTRON TRANSPORT PROTIN SCO1/SENC FAMILY MEMBER"/>
    <property type="match status" value="1"/>
</dbReference>
<dbReference type="GO" id="GO:0005743">
    <property type="term" value="C:mitochondrial inner membrane"/>
    <property type="evidence" value="ECO:0007669"/>
    <property type="project" value="UniProtKB-SubCell"/>
</dbReference>
<keyword evidence="7" id="KW-1185">Reference proteome</keyword>
<organism evidence="6 7">
    <name type="scientific">Synaphobranchus kaupii</name>
    <name type="common">Kaup's arrowtooth eel</name>
    <dbReference type="NCBI Taxonomy" id="118154"/>
    <lineage>
        <taxon>Eukaryota</taxon>
        <taxon>Metazoa</taxon>
        <taxon>Chordata</taxon>
        <taxon>Craniata</taxon>
        <taxon>Vertebrata</taxon>
        <taxon>Euteleostomi</taxon>
        <taxon>Actinopterygii</taxon>
        <taxon>Neopterygii</taxon>
        <taxon>Teleostei</taxon>
        <taxon>Anguilliformes</taxon>
        <taxon>Synaphobranchidae</taxon>
        <taxon>Synaphobranchus</taxon>
    </lineage>
</organism>
<feature type="disulfide bond" description="Redox-active" evidence="4">
    <location>
        <begin position="308"/>
        <end position="312"/>
    </location>
</feature>
<evidence type="ECO:0000256" key="5">
    <source>
        <dbReference type="SAM" id="Phobius"/>
    </source>
</evidence>
<feature type="binding site" evidence="3">
    <location>
        <position position="308"/>
    </location>
    <ligand>
        <name>Cu cation</name>
        <dbReference type="ChEBI" id="CHEBI:23378"/>
    </ligand>
</feature>
<dbReference type="GO" id="GO:0046872">
    <property type="term" value="F:metal ion binding"/>
    <property type="evidence" value="ECO:0007669"/>
    <property type="project" value="UniProtKB-KW"/>
</dbReference>
<name>A0A9Q1EV11_SYNKA</name>
<keyword evidence="4" id="KW-1015">Disulfide bond</keyword>
<dbReference type="InterPro" id="IPR029377">
    <property type="entry name" value="TMEM220"/>
</dbReference>
<proteinExistence type="inferred from homology"/>
<keyword evidence="3" id="KW-0186">Copper</keyword>
<dbReference type="EMBL" id="JAINUF010000012">
    <property type="protein sequence ID" value="KAJ8345577.1"/>
    <property type="molecule type" value="Genomic_DNA"/>
</dbReference>
<dbReference type="AlphaFoldDB" id="A0A9Q1EV11"/>
<protein>
    <submittedName>
        <fullName evidence="6">Uncharacterized protein</fullName>
    </submittedName>
</protein>
<evidence type="ECO:0000256" key="4">
    <source>
        <dbReference type="PIRSR" id="PIRSR603782-2"/>
    </source>
</evidence>
<dbReference type="Pfam" id="PF02630">
    <property type="entry name" value="SCO1-SenC"/>
    <property type="match status" value="1"/>
</dbReference>
<dbReference type="InterPro" id="IPR003782">
    <property type="entry name" value="SCO1/SenC"/>
</dbReference>
<evidence type="ECO:0000256" key="1">
    <source>
        <dbReference type="ARBA" id="ARBA00004434"/>
    </source>
</evidence>
<feature type="binding site" evidence="3">
    <location>
        <position position="312"/>
    </location>
    <ligand>
        <name>Cu cation</name>
        <dbReference type="ChEBI" id="CHEBI:23378"/>
    </ligand>
</feature>
<evidence type="ECO:0000313" key="6">
    <source>
        <dbReference type="EMBL" id="KAJ8345577.1"/>
    </source>
</evidence>
<keyword evidence="5" id="KW-0812">Transmembrane</keyword>
<evidence type="ECO:0000313" key="7">
    <source>
        <dbReference type="Proteomes" id="UP001152622"/>
    </source>
</evidence>
<comment type="subcellular location">
    <subcellularLocation>
        <location evidence="1">Mitochondrion inner membrane</location>
        <topology evidence="1">Single-pass membrane protein</topology>
    </subcellularLocation>
</comment>
<dbReference type="SUPFAM" id="SSF52833">
    <property type="entry name" value="Thioredoxin-like"/>
    <property type="match status" value="1"/>
</dbReference>
<keyword evidence="5" id="KW-1133">Transmembrane helix</keyword>
<comment type="similarity">
    <text evidence="2">Belongs to the SCO1/2 family.</text>
</comment>
<sequence>MRQNGKMTEHPRSNQCLRILWRSCNLCMCLFFSLASYVQINDPDAGLWMAGYAIPAGLCLLISLNPHITEALLWRRLADLHTLISTAVASMLGWTLYEKRIQDVFQQEEGREFSGLILTVIWLLLCRHSGRNPIGALRVCTATAITVFPFVTWLYYYINKDLSFSDSTLTKLRGNECACPVFTVRLSHVPVNRTLACRALQKSLLRYSYRSVNSMPPPPKSGNKWSKKAGPVTWKSLAVTFALGGTLLGGMKYFKKEKEELIEKEKTRSLGKPALGGPFSLVDHNNEPKKNEDFLGQWILIYFGFTHCPDICPDELEKMIEVVDEIDRIQSLPNLTPLFITIDPDRDSPEAISTYVKEFSPKLIGLTGTKEQVDAVSRAYRVYYSQGPKDEDNDYIVDHTIIMYLVGPDGQFAEYFGQNKKGTEISSSIASHMRKYKQSKVQVLGLFTLGAVVTSVTS</sequence>
<dbReference type="Gene3D" id="3.40.30.10">
    <property type="entry name" value="Glutaredoxin"/>
    <property type="match status" value="1"/>
</dbReference>
<keyword evidence="5" id="KW-0472">Membrane</keyword>
<dbReference type="Pfam" id="PF15071">
    <property type="entry name" value="TMEM220"/>
    <property type="match status" value="1"/>
</dbReference>
<dbReference type="FunFam" id="3.40.30.10:FF:000013">
    <property type="entry name" value="Blast:Protein SCO1 homolog, mitochondrial"/>
    <property type="match status" value="1"/>
</dbReference>
<dbReference type="CDD" id="cd02968">
    <property type="entry name" value="SCO"/>
    <property type="match status" value="1"/>
</dbReference>
<accession>A0A9Q1EV11</accession>
<feature type="binding site" evidence="3">
    <location>
        <position position="399"/>
    </location>
    <ligand>
        <name>Cu cation</name>
        <dbReference type="ChEBI" id="CHEBI:23378"/>
    </ligand>
</feature>
<feature type="transmembrane region" description="Helical" evidence="5">
    <location>
        <begin position="137"/>
        <end position="158"/>
    </location>
</feature>
<dbReference type="PANTHER" id="PTHR12151:SF4">
    <property type="entry name" value="PROTEIN SCO1 HOMOLOG, MITOCHONDRIAL"/>
    <property type="match status" value="1"/>
</dbReference>
<dbReference type="InterPro" id="IPR036249">
    <property type="entry name" value="Thioredoxin-like_sf"/>
</dbReference>
<gene>
    <name evidence="6" type="ORF">SKAU_G00297700</name>
</gene>